<name>A0A7X2S300_9BACI</name>
<dbReference type="OrthoDB" id="4016818at2"/>
<evidence type="ECO:0000313" key="3">
    <source>
        <dbReference type="Proteomes" id="UP000434639"/>
    </source>
</evidence>
<dbReference type="RefSeq" id="WP_155110826.1">
    <property type="nucleotide sequence ID" value="NZ_WMIB01000001.1"/>
</dbReference>
<evidence type="ECO:0000313" key="2">
    <source>
        <dbReference type="EMBL" id="MTH52315.1"/>
    </source>
</evidence>
<dbReference type="SUPFAM" id="SSF81923">
    <property type="entry name" value="Double Clp-N motif"/>
    <property type="match status" value="1"/>
</dbReference>
<evidence type="ECO:0000259" key="1">
    <source>
        <dbReference type="PROSITE" id="PS51186"/>
    </source>
</evidence>
<dbReference type="InterPro" id="IPR036628">
    <property type="entry name" value="Clp_N_dom_sf"/>
</dbReference>
<dbReference type="InterPro" id="IPR004176">
    <property type="entry name" value="Clp_R_N"/>
</dbReference>
<dbReference type="GO" id="GO:0016747">
    <property type="term" value="F:acyltransferase activity, transferring groups other than amino-acyl groups"/>
    <property type="evidence" value="ECO:0007669"/>
    <property type="project" value="InterPro"/>
</dbReference>
<protein>
    <submittedName>
        <fullName evidence="2">GNAT family N-acetyltransferase</fullName>
    </submittedName>
</protein>
<comment type="caution">
    <text evidence="2">The sequence shown here is derived from an EMBL/GenBank/DDBJ whole genome shotgun (WGS) entry which is preliminary data.</text>
</comment>
<dbReference type="InterPro" id="IPR000182">
    <property type="entry name" value="GNAT_dom"/>
</dbReference>
<sequence length="275" mass="31334">MNFTPRMRKVITLAAEMSPIVYPHHLLAGIFDEANSVCGEIHLCLHVKFGDQFKQDLFDHVPALQNESVMIIDGINCSKSTESVFKEAEKQMQKYNQQLINEGHLLSCLFQEEAIAAFLGTETVRELMNIACVPRDLIVHLDRLKDFQYARTDIRRAIYKDVPAIKAFILREFGERWLRILSDLDKENTNLPIYIAEHNGTLTGFACYDIVRGRKGLFGPMGTAADSRFKSIGKDMLYTCLLEMKHFGYEFAVIGQAGPIEFYERACGARLIPQF</sequence>
<reference evidence="2 3" key="1">
    <citation type="journal article" date="2017" name="Int. J. Syst. Evol. Microbiol.">
        <title>Bacillus mangrovi sp. nov., isolated from a sediment sample from a mangrove forest.</title>
        <authorList>
            <person name="Gupta V."/>
            <person name="Singh P.K."/>
            <person name="Korpole S."/>
            <person name="Tanuku N.R.S."/>
            <person name="Pinnaka A.K."/>
        </authorList>
    </citation>
    <scope>NUCLEOTIDE SEQUENCE [LARGE SCALE GENOMIC DNA]</scope>
    <source>
        <strain evidence="2 3">KCTC 33872</strain>
    </source>
</reference>
<feature type="domain" description="N-acetyltransferase" evidence="1">
    <location>
        <begin position="152"/>
        <end position="275"/>
    </location>
</feature>
<dbReference type="Gene3D" id="3.40.630.30">
    <property type="match status" value="1"/>
</dbReference>
<dbReference type="Pfam" id="PF02861">
    <property type="entry name" value="Clp_N"/>
    <property type="match status" value="1"/>
</dbReference>
<proteinExistence type="predicted"/>
<keyword evidence="3" id="KW-1185">Reference proteome</keyword>
<dbReference type="InterPro" id="IPR016181">
    <property type="entry name" value="Acyl_CoA_acyltransferase"/>
</dbReference>
<dbReference type="PROSITE" id="PS51186">
    <property type="entry name" value="GNAT"/>
    <property type="match status" value="1"/>
</dbReference>
<dbReference type="Proteomes" id="UP000434639">
    <property type="component" value="Unassembled WGS sequence"/>
</dbReference>
<dbReference type="SUPFAM" id="SSF55729">
    <property type="entry name" value="Acyl-CoA N-acyltransferases (Nat)"/>
    <property type="match status" value="1"/>
</dbReference>
<organism evidence="2 3">
    <name type="scientific">Metabacillus mangrovi</name>
    <dbReference type="NCBI Taxonomy" id="1491830"/>
    <lineage>
        <taxon>Bacteria</taxon>
        <taxon>Bacillati</taxon>
        <taxon>Bacillota</taxon>
        <taxon>Bacilli</taxon>
        <taxon>Bacillales</taxon>
        <taxon>Bacillaceae</taxon>
        <taxon>Metabacillus</taxon>
    </lineage>
</organism>
<dbReference type="AlphaFoldDB" id="A0A7X2S300"/>
<keyword evidence="2" id="KW-0808">Transferase</keyword>
<dbReference type="EMBL" id="WMIB01000001">
    <property type="protein sequence ID" value="MTH52315.1"/>
    <property type="molecule type" value="Genomic_DNA"/>
</dbReference>
<dbReference type="Gene3D" id="1.10.1780.10">
    <property type="entry name" value="Clp, N-terminal domain"/>
    <property type="match status" value="1"/>
</dbReference>
<gene>
    <name evidence="2" type="ORF">GKZ89_02775</name>
</gene>
<accession>A0A7X2S300</accession>
<dbReference type="Pfam" id="PF00583">
    <property type="entry name" value="Acetyltransf_1"/>
    <property type="match status" value="1"/>
</dbReference>